<dbReference type="PANTHER" id="PTHR46318">
    <property type="entry name" value="UPSTREAM BINDING TRANSCRIPTION FACTOR"/>
    <property type="match status" value="1"/>
</dbReference>
<keyword evidence="7" id="KW-1185">Reference proteome</keyword>
<dbReference type="KEGG" id="pmrn:116946355"/>
<dbReference type="Pfam" id="PF00505">
    <property type="entry name" value="HMG_box"/>
    <property type="match status" value="1"/>
</dbReference>
<dbReference type="SUPFAM" id="SSF47095">
    <property type="entry name" value="HMG-box"/>
    <property type="match status" value="3"/>
</dbReference>
<evidence type="ECO:0000256" key="5">
    <source>
        <dbReference type="SAM" id="MobiDB-lite"/>
    </source>
</evidence>
<dbReference type="AlphaFoldDB" id="A0AAJ7TH08"/>
<dbReference type="PROSITE" id="PS50118">
    <property type="entry name" value="HMG_BOX_2"/>
    <property type="match status" value="2"/>
</dbReference>
<dbReference type="InterPro" id="IPR009071">
    <property type="entry name" value="HMG_box_dom"/>
</dbReference>
<dbReference type="SMART" id="SM00398">
    <property type="entry name" value="HMG"/>
    <property type="match status" value="2"/>
</dbReference>
<feature type="compositionally biased region" description="Basic residues" evidence="5">
    <location>
        <begin position="420"/>
        <end position="430"/>
    </location>
</feature>
<evidence type="ECO:0000256" key="1">
    <source>
        <dbReference type="ARBA" id="ARBA00004123"/>
    </source>
</evidence>
<keyword evidence="2 4" id="KW-0238">DNA-binding</keyword>
<protein>
    <submittedName>
        <fullName evidence="8">Nucleolar transcription factor 1-B-like</fullName>
    </submittedName>
</protein>
<feature type="domain" description="HMG box" evidence="6">
    <location>
        <begin position="258"/>
        <end position="325"/>
    </location>
</feature>
<keyword evidence="3 4" id="KW-0539">Nucleus</keyword>
<gene>
    <name evidence="8" type="primary">LOC116946355</name>
</gene>
<dbReference type="GeneID" id="116946355"/>
<dbReference type="GO" id="GO:0003677">
    <property type="term" value="F:DNA binding"/>
    <property type="evidence" value="ECO:0007669"/>
    <property type="project" value="UniProtKB-UniRule"/>
</dbReference>
<dbReference type="RefSeq" id="XP_032817244.1">
    <property type="nucleotide sequence ID" value="XM_032961353.1"/>
</dbReference>
<accession>A0AAJ7TH08</accession>
<dbReference type="GO" id="GO:0005634">
    <property type="term" value="C:nucleus"/>
    <property type="evidence" value="ECO:0007669"/>
    <property type="project" value="UniProtKB-SubCell"/>
</dbReference>
<feature type="DNA-binding region" description="HMG box" evidence="4">
    <location>
        <begin position="122"/>
        <end position="180"/>
    </location>
</feature>
<evidence type="ECO:0000256" key="2">
    <source>
        <dbReference type="ARBA" id="ARBA00023125"/>
    </source>
</evidence>
<evidence type="ECO:0000256" key="3">
    <source>
        <dbReference type="ARBA" id="ARBA00023242"/>
    </source>
</evidence>
<proteinExistence type="predicted"/>
<reference evidence="8" key="1">
    <citation type="submission" date="2025-08" db="UniProtKB">
        <authorList>
            <consortium name="RefSeq"/>
        </authorList>
    </citation>
    <scope>IDENTIFICATION</scope>
    <source>
        <tissue evidence="8">Sperm</tissue>
    </source>
</reference>
<feature type="DNA-binding region" description="HMG box" evidence="4">
    <location>
        <begin position="258"/>
        <end position="325"/>
    </location>
</feature>
<evidence type="ECO:0000259" key="6">
    <source>
        <dbReference type="PROSITE" id="PS50118"/>
    </source>
</evidence>
<evidence type="ECO:0000313" key="8">
    <source>
        <dbReference type="RefSeq" id="XP_032817244.1"/>
    </source>
</evidence>
<feature type="compositionally biased region" description="Acidic residues" evidence="5">
    <location>
        <begin position="435"/>
        <end position="444"/>
    </location>
</feature>
<sequence>MSKKGKPEDVWSQQDTDLLLDRMAACLPADVEKLKYQTSVSRLDWEIIKFGPYNAAQCKEKWGEICGKISLHRTLREIVRDAERLVKCDGEIKQCKARKKSAKALKENTEILDLIGDIGGAQSSPTTAFNLWCEKSKVTLLVKNPSMSENVLKKTLSEKWTELPNDKKLCWVNKALKIQQSTCVENKVEASGKTSNVHIPFINKMFQAMKEKGLDSDLPKQDIVRIILKTWKQMPLEVKRKYYPDYKIDTNQFWEAVPEAPPSAKELYIQKKLPLLLRKNRANQAKAWSIAEEKWQTLSNSSKRVYKAQAKEKKRIYENELEKNASLRQLAMQRKRAPSSFSVYSKMSADTVPEFLGNKKLNVLTHLWSNVEQKADYIKFAHTAKIDQQAMERLALQILPHKERVALETMWEMRRKRKFVHSSKKKKCTKKTNNEVDEEEHATD</sequence>
<feature type="domain" description="HMG box" evidence="6">
    <location>
        <begin position="122"/>
        <end position="180"/>
    </location>
</feature>
<dbReference type="PANTHER" id="PTHR46318:SF3">
    <property type="entry name" value="UPSTREAM BINDING TRANSCRIPTION FACTOR"/>
    <property type="match status" value="1"/>
</dbReference>
<evidence type="ECO:0000313" key="7">
    <source>
        <dbReference type="Proteomes" id="UP001318040"/>
    </source>
</evidence>
<evidence type="ECO:0000256" key="4">
    <source>
        <dbReference type="PROSITE-ProRule" id="PRU00267"/>
    </source>
</evidence>
<name>A0AAJ7TH08_PETMA</name>
<dbReference type="Proteomes" id="UP001318040">
    <property type="component" value="Chromosome 2"/>
</dbReference>
<organism evidence="7 8">
    <name type="scientific">Petromyzon marinus</name>
    <name type="common">Sea lamprey</name>
    <dbReference type="NCBI Taxonomy" id="7757"/>
    <lineage>
        <taxon>Eukaryota</taxon>
        <taxon>Metazoa</taxon>
        <taxon>Chordata</taxon>
        <taxon>Craniata</taxon>
        <taxon>Vertebrata</taxon>
        <taxon>Cyclostomata</taxon>
        <taxon>Hyperoartia</taxon>
        <taxon>Petromyzontiformes</taxon>
        <taxon>Petromyzontidae</taxon>
        <taxon>Petromyzon</taxon>
    </lineage>
</organism>
<dbReference type="Gene3D" id="1.10.30.10">
    <property type="entry name" value="High mobility group box domain"/>
    <property type="match status" value="2"/>
</dbReference>
<comment type="subcellular location">
    <subcellularLocation>
        <location evidence="1">Nucleus</location>
    </subcellularLocation>
</comment>
<dbReference type="InterPro" id="IPR036910">
    <property type="entry name" value="HMG_box_dom_sf"/>
</dbReference>
<feature type="region of interest" description="Disordered" evidence="5">
    <location>
        <begin position="420"/>
        <end position="444"/>
    </location>
</feature>
<dbReference type="InterPro" id="IPR051762">
    <property type="entry name" value="UBF1"/>
</dbReference>